<dbReference type="InterPro" id="IPR050297">
    <property type="entry name" value="LipidA_mod_glycosyltrf_83"/>
</dbReference>
<evidence type="ECO:0000256" key="3">
    <source>
        <dbReference type="ARBA" id="ARBA00022676"/>
    </source>
</evidence>
<feature type="transmembrane region" description="Helical" evidence="8">
    <location>
        <begin position="166"/>
        <end position="199"/>
    </location>
</feature>
<sequence length="514" mass="59639">MLPGNFSSKIFDMLRYIPFLAVFFLYFYNLGLNQVWQPNEAFYADASRNMLKTGNLLTPIYNGELRLNKPPMTYWLTTLSFFLFGVNEFSLRLFQVLAGLGTGVVTYLFARRLSGERAALYSFLALTLSVQFVANARYTSPEILLTFFVTLSLYLWYLSYERKSNLLFLLALISSTFAVLTKGPVGFLLPAGVIFLYLLFRDRRELLNPKYYLGTLFVILTAGWWFLYQYVVNREAFLEVFLKENVKRIYALQEDPVYFYLLDINVSFLPYSFIFYMALVWALREKRKELLFPLTWFFLTFFLFSLVKMKIPVYIMPAFPAMAVVVGTFLASEGYRRAFVMASIFLSVLITAAVWVGAFMFKVNIFFLGLATLLTLTFLLKRNLKLAPAAAGFGLLLYLSGVLLPEVEKHRPYREIGNKIREIDPEGRYRTYEVGAYHHNLPFYADRVVIRNVRPEELKTPAIALVKEGLINCKSSGDWELYRGSESRFFRFLSDIKKGRNFDKFRLCIFPLGM</sequence>
<dbReference type="PANTHER" id="PTHR33908">
    <property type="entry name" value="MANNOSYLTRANSFERASE YKCB-RELATED"/>
    <property type="match status" value="1"/>
</dbReference>
<keyword evidence="4 10" id="KW-0808">Transferase</keyword>
<feature type="transmembrane region" description="Helical" evidence="8">
    <location>
        <begin position="313"/>
        <end position="331"/>
    </location>
</feature>
<feature type="transmembrane region" description="Helical" evidence="8">
    <location>
        <begin position="338"/>
        <end position="357"/>
    </location>
</feature>
<dbReference type="GO" id="GO:0005886">
    <property type="term" value="C:plasma membrane"/>
    <property type="evidence" value="ECO:0007669"/>
    <property type="project" value="UniProtKB-SubCell"/>
</dbReference>
<dbReference type="GO" id="GO:0009103">
    <property type="term" value="P:lipopolysaccharide biosynthetic process"/>
    <property type="evidence" value="ECO:0007669"/>
    <property type="project" value="UniProtKB-ARBA"/>
</dbReference>
<dbReference type="PANTHER" id="PTHR33908:SF3">
    <property type="entry name" value="UNDECAPRENYL PHOSPHATE-ALPHA-4-AMINO-4-DEOXY-L-ARABINOSE ARABINOSYL TRANSFERASE"/>
    <property type="match status" value="1"/>
</dbReference>
<keyword evidence="11" id="KW-1185">Reference proteome</keyword>
<feature type="transmembrane region" description="Helical" evidence="8">
    <location>
        <begin position="290"/>
        <end position="307"/>
    </location>
</feature>
<evidence type="ECO:0000259" key="9">
    <source>
        <dbReference type="Pfam" id="PF02366"/>
    </source>
</evidence>
<name>A0A497XQB3_9AQUI</name>
<evidence type="ECO:0000256" key="1">
    <source>
        <dbReference type="ARBA" id="ARBA00004651"/>
    </source>
</evidence>
<evidence type="ECO:0000313" key="10">
    <source>
        <dbReference type="EMBL" id="RLJ71088.1"/>
    </source>
</evidence>
<keyword evidence="5 8" id="KW-0812">Transmembrane</keyword>
<feature type="transmembrane region" description="Helical" evidence="8">
    <location>
        <begin position="143"/>
        <end position="160"/>
    </location>
</feature>
<comment type="caution">
    <text evidence="10">The sequence shown here is derived from an EMBL/GenBank/DDBJ whole genome shotgun (WGS) entry which is preliminary data.</text>
</comment>
<reference evidence="10 11" key="1">
    <citation type="submission" date="2018-10" db="EMBL/GenBank/DDBJ databases">
        <title>Genomic Encyclopedia of Archaeal and Bacterial Type Strains, Phase II (KMG-II): from individual species to whole genera.</title>
        <authorList>
            <person name="Goeker M."/>
        </authorList>
    </citation>
    <scope>NUCLEOTIDE SEQUENCE [LARGE SCALE GENOMIC DNA]</scope>
    <source>
        <strain evidence="10 11">DSM 16510</strain>
    </source>
</reference>
<dbReference type="Pfam" id="PF02366">
    <property type="entry name" value="PMT"/>
    <property type="match status" value="1"/>
</dbReference>
<dbReference type="GO" id="GO:0016763">
    <property type="term" value="F:pentosyltransferase activity"/>
    <property type="evidence" value="ECO:0007669"/>
    <property type="project" value="TreeGrafter"/>
</dbReference>
<feature type="transmembrane region" description="Helical" evidence="8">
    <location>
        <begin position="257"/>
        <end position="283"/>
    </location>
</feature>
<feature type="transmembrane region" description="Helical" evidence="8">
    <location>
        <begin position="211"/>
        <end position="231"/>
    </location>
</feature>
<protein>
    <submittedName>
        <fullName evidence="10">4-amino-4-deoxy-L-arabinose transferase-like glycosyltransferase</fullName>
    </submittedName>
</protein>
<evidence type="ECO:0000313" key="11">
    <source>
        <dbReference type="Proteomes" id="UP000267841"/>
    </source>
</evidence>
<feature type="transmembrane region" description="Helical" evidence="8">
    <location>
        <begin position="12"/>
        <end position="28"/>
    </location>
</feature>
<accession>A0A497XQB3</accession>
<dbReference type="GO" id="GO:0006493">
    <property type="term" value="P:protein O-linked glycosylation"/>
    <property type="evidence" value="ECO:0007669"/>
    <property type="project" value="InterPro"/>
</dbReference>
<dbReference type="InterPro" id="IPR003342">
    <property type="entry name" value="ArnT-like_N"/>
</dbReference>
<dbReference type="GO" id="GO:0010041">
    <property type="term" value="P:response to iron(III) ion"/>
    <property type="evidence" value="ECO:0007669"/>
    <property type="project" value="TreeGrafter"/>
</dbReference>
<dbReference type="AlphaFoldDB" id="A0A497XQB3"/>
<keyword evidence="3" id="KW-0328">Glycosyltransferase</keyword>
<keyword evidence="7 8" id="KW-0472">Membrane</keyword>
<feature type="transmembrane region" description="Helical" evidence="8">
    <location>
        <begin position="387"/>
        <end position="404"/>
    </location>
</feature>
<organism evidence="10 11">
    <name type="scientific">Hydrogenivirga caldilitoris</name>
    <dbReference type="NCBI Taxonomy" id="246264"/>
    <lineage>
        <taxon>Bacteria</taxon>
        <taxon>Pseudomonadati</taxon>
        <taxon>Aquificota</taxon>
        <taxon>Aquificia</taxon>
        <taxon>Aquificales</taxon>
        <taxon>Aquificaceae</taxon>
        <taxon>Hydrogenivirga</taxon>
    </lineage>
</organism>
<comment type="subcellular location">
    <subcellularLocation>
        <location evidence="1">Cell membrane</location>
        <topology evidence="1">Multi-pass membrane protein</topology>
    </subcellularLocation>
</comment>
<keyword evidence="2" id="KW-1003">Cell membrane</keyword>
<evidence type="ECO:0000256" key="6">
    <source>
        <dbReference type="ARBA" id="ARBA00022989"/>
    </source>
</evidence>
<dbReference type="GO" id="GO:0000030">
    <property type="term" value="F:mannosyltransferase activity"/>
    <property type="evidence" value="ECO:0007669"/>
    <property type="project" value="InterPro"/>
</dbReference>
<feature type="transmembrane region" description="Helical" evidence="8">
    <location>
        <begin position="96"/>
        <end position="113"/>
    </location>
</feature>
<evidence type="ECO:0000256" key="2">
    <source>
        <dbReference type="ARBA" id="ARBA00022475"/>
    </source>
</evidence>
<gene>
    <name evidence="10" type="ORF">BCF55_1380</name>
</gene>
<evidence type="ECO:0000256" key="7">
    <source>
        <dbReference type="ARBA" id="ARBA00023136"/>
    </source>
</evidence>
<feature type="domain" description="ArnT-like N-terminal" evidence="9">
    <location>
        <begin position="20"/>
        <end position="235"/>
    </location>
</feature>
<feature type="transmembrane region" description="Helical" evidence="8">
    <location>
        <begin position="363"/>
        <end position="380"/>
    </location>
</feature>
<proteinExistence type="predicted"/>
<keyword evidence="6 8" id="KW-1133">Transmembrane helix</keyword>
<evidence type="ECO:0000256" key="5">
    <source>
        <dbReference type="ARBA" id="ARBA00022692"/>
    </source>
</evidence>
<evidence type="ECO:0000256" key="4">
    <source>
        <dbReference type="ARBA" id="ARBA00022679"/>
    </source>
</evidence>
<dbReference type="RefSeq" id="WP_245960413.1">
    <property type="nucleotide sequence ID" value="NZ_RCCJ01000001.1"/>
</dbReference>
<evidence type="ECO:0000256" key="8">
    <source>
        <dbReference type="SAM" id="Phobius"/>
    </source>
</evidence>
<dbReference type="EMBL" id="RCCJ01000001">
    <property type="protein sequence ID" value="RLJ71088.1"/>
    <property type="molecule type" value="Genomic_DNA"/>
</dbReference>
<dbReference type="Proteomes" id="UP000267841">
    <property type="component" value="Unassembled WGS sequence"/>
</dbReference>